<evidence type="ECO:0008006" key="3">
    <source>
        <dbReference type="Google" id="ProtNLM"/>
    </source>
</evidence>
<evidence type="ECO:0000313" key="1">
    <source>
        <dbReference type="EMBL" id="THV23282.1"/>
    </source>
</evidence>
<dbReference type="Proteomes" id="UP000308828">
    <property type="component" value="Unassembled WGS sequence"/>
</dbReference>
<reference evidence="1 2" key="1">
    <citation type="submission" date="2019-04" db="EMBL/GenBank/DDBJ databases">
        <title>Genome sequence of strain shin9-1.</title>
        <authorList>
            <person name="Gao J."/>
            <person name="Sun J."/>
        </authorList>
    </citation>
    <scope>NUCLEOTIDE SEQUENCE [LARGE SCALE GENOMIC DNA]</scope>
    <source>
        <strain evidence="2">shin9-1</strain>
    </source>
</reference>
<dbReference type="AlphaFoldDB" id="A0A4S8P360"/>
<dbReference type="RefSeq" id="WP_136598723.1">
    <property type="nucleotide sequence ID" value="NZ_STGV01000003.1"/>
</dbReference>
<sequence>MPHSSALPGNFHLADRPTVFRIDRFTCPRIHWPAFSEKLAFIDEELQQHPDCLLTRVAMTERDDLVYVVTLAEWISRDALLSAKREMAAAYADKGFDPQAFMAERGITGEFATFDTIGF</sequence>
<proteinExistence type="predicted"/>
<gene>
    <name evidence="1" type="ORF">FAA97_11800</name>
</gene>
<evidence type="ECO:0000313" key="2">
    <source>
        <dbReference type="Proteomes" id="UP000308828"/>
    </source>
</evidence>
<dbReference type="OrthoDB" id="4476670at2"/>
<dbReference type="EMBL" id="STGV01000003">
    <property type="protein sequence ID" value="THV23282.1"/>
    <property type="molecule type" value="Genomic_DNA"/>
</dbReference>
<organism evidence="1 2">
    <name type="scientific">Peteryoungia ipomoeae</name>
    <dbReference type="NCBI Taxonomy" id="1210932"/>
    <lineage>
        <taxon>Bacteria</taxon>
        <taxon>Pseudomonadati</taxon>
        <taxon>Pseudomonadota</taxon>
        <taxon>Alphaproteobacteria</taxon>
        <taxon>Hyphomicrobiales</taxon>
        <taxon>Rhizobiaceae</taxon>
        <taxon>Peteryoungia</taxon>
    </lineage>
</organism>
<keyword evidence="2" id="KW-1185">Reference proteome</keyword>
<comment type="caution">
    <text evidence="1">The sequence shown here is derived from an EMBL/GenBank/DDBJ whole genome shotgun (WGS) entry which is preliminary data.</text>
</comment>
<protein>
    <recommendedName>
        <fullName evidence="3">Antibiotic biosynthesis monooxygenase</fullName>
    </recommendedName>
</protein>
<name>A0A4S8P360_9HYPH</name>
<accession>A0A4S8P360</accession>